<proteinExistence type="predicted"/>
<evidence type="ECO:0000313" key="1">
    <source>
        <dbReference type="EMBL" id="KAJ0010975.1"/>
    </source>
</evidence>
<protein>
    <submittedName>
        <fullName evidence="1">Uncharacterized protein</fullName>
    </submittedName>
</protein>
<keyword evidence="2" id="KW-1185">Reference proteome</keyword>
<name>A0ACC0X6L7_9ROSI</name>
<gene>
    <name evidence="1" type="ORF">Pint_34800</name>
</gene>
<comment type="caution">
    <text evidence="1">The sequence shown here is derived from an EMBL/GenBank/DDBJ whole genome shotgun (WGS) entry which is preliminary data.</text>
</comment>
<sequence length="1826" mass="199351">MDAEEEDASNFSTRFEDDSVNKTSTVAAVTDSHEEVQRETEPQCHLESVAELSEAHETASVQLSLGEGKEEADDSVQIERESIESQTFASAVAGEANQDEMNGGDLAVSTPLVGGGGNDEDVICEEGNQAEETEDKADDLIKEKEIRKDVVEEKEGRLDMAEEMGVKADVAEETEVRADVAEETRNAADVAEQTVIKADVAEETEIKADVIEETEIKADVTELTEIKADMAEETEIKADIAEETEIRTEVAEVMEDRAAMLKEMEIADETKDEVTRGTEEVAQMAEETAIENEKKDVDVTEATDDREGLLETLEVEAEVKTEEMDTAGTAKETTAVEETAVAKTAGAIEFGDVADETEVLEEDIGMADVAGGETALAEETEMRKGAEMEEVDTEMGDMAEEADADIADEMETADVTEEIETGEELEEVGKTVGGKRKRGKNSRPIGRAPSRKKSEEDVCFICFDGGELVLCDRRGCPKAYHPSCVNRDEAFFRAKGRWNCGVIYSTANLAVVDLCEGTGSKIFSFAQHNVQVLQAHQGPWGPGKYISSEEIVNQQVTGCCKTWYCRQFLSFDVYYINSFEGWHLCSICEKNAYYMCYTCTFSLCKGCIKDAVILCVRGNKGFCETCMKTVMLIERNQQGNKDMDQVDFDDKNSWEYLFKDYWLDLKEQLSLSVEELARAKNPWKGSDIHAGKQDSPDELYVATNDAGHGSDSSSENAEATVPKRRKMRRRSKSRAKEGGSSGTTLITGAEGASTDENVEWASKELLDLVMHMRNGDKSVLSQFDVQTLLLDYIKKYKLRDPHGRTHVICDSRLQNLFGKPRVGHFEMLKLLESHFLTREDSQVDDLQGSVVDTEANQLETDGNSDALVKGSKDKKRKTRKKGDERGLQSNLDDYAAIDMHNINLIYLRRNLVEELLEDTETFHDKVVGSFVRIRISGSVQKQDLYRLVQVVGTSKVAEPYRVGKKMTDILLEILNLSKTEVVSMDIISNQEFTEDECKRLRQSIKCGLINRLTVGDVQEKAMALQAVRVKDWMEAEILRLSHLRDRASDLGRRKEYPLQLLKTPEERQRRLEDIPEIHSDPNMDPSYESDEDEGETDDKRQENSMRPRGSGFSRRGREPISPGRVASASNDSFSGTRNYSGGNKELSRNLSNKGFSNKGDDLFGAGEIVNENLWNQARAKETQQLNSWEKPRIASNLETRNPHSVVLSEPNSRVVSEISPIPGSTGGAQSSPKINESEKMWHYKDPSGKVQGPFSMVQLRKWNNTGYFPTNLGIWRSNEKPEDSILLTDALSGKFNKDPPLMDSSLSQTVSYSGKPHGATLQQGMEIQVGGNSNFDQNRTAWNSHDSLSSVAQSVLGSSTGGAASSSLEVPKSYRDGWGSETNLPSPTPSTTVQTKGKTFEREWSPTPTKPSGPLMMANQFSGGNGGQQSSTLLVPESGQLMHTSIPTSSTSKLSGNVDSLNMSHGVSLASKPEIGESHRVLVNSHQLPVTNSTVASMNAGVDLKNIGAAIQNLVQPVTTQIPPVETHGWGSGLVARPEMIAPSPKPGSGSQAWGNASSQKLEPNNPVHLPAQSPAFAQPHASSFSTGNPSGVFPAPGQSGMPPSDSWRPLLPGQSNIQPLPAQPNIPWGMGVTGHQSTVPRQGPENQGTGWGQMPVNPSMGWGGQLPASTNMNWGTQGQAQAPGNANSGWSAPVNGQVPGNAIPSWVPPGQGPPPVNANPGWVAPGQGPAPGNANPGWGPPTGNSGMWGGEQKNGGDRFSGQRDRAPQGGDPGYGGGRPWNRQSSFGNRGGGDSSRPPFNKGQRVCKFHESGHCKKGSQCDYLHT</sequence>
<dbReference type="EMBL" id="CM047749">
    <property type="protein sequence ID" value="KAJ0010975.1"/>
    <property type="molecule type" value="Genomic_DNA"/>
</dbReference>
<evidence type="ECO:0000313" key="2">
    <source>
        <dbReference type="Proteomes" id="UP001163603"/>
    </source>
</evidence>
<reference evidence="2" key="1">
    <citation type="journal article" date="2023" name="G3 (Bethesda)">
        <title>Genome assembly and association tests identify interacting loci associated with vigor, precocity, and sex in interspecific pistachio rootstocks.</title>
        <authorList>
            <person name="Palmer W."/>
            <person name="Jacygrad E."/>
            <person name="Sagayaradj S."/>
            <person name="Cavanaugh K."/>
            <person name="Han R."/>
            <person name="Bertier L."/>
            <person name="Beede B."/>
            <person name="Kafkas S."/>
            <person name="Golino D."/>
            <person name="Preece J."/>
            <person name="Michelmore R."/>
        </authorList>
    </citation>
    <scope>NUCLEOTIDE SEQUENCE [LARGE SCALE GENOMIC DNA]</scope>
</reference>
<accession>A0ACC0X6L7</accession>
<organism evidence="1 2">
    <name type="scientific">Pistacia integerrima</name>
    <dbReference type="NCBI Taxonomy" id="434235"/>
    <lineage>
        <taxon>Eukaryota</taxon>
        <taxon>Viridiplantae</taxon>
        <taxon>Streptophyta</taxon>
        <taxon>Embryophyta</taxon>
        <taxon>Tracheophyta</taxon>
        <taxon>Spermatophyta</taxon>
        <taxon>Magnoliopsida</taxon>
        <taxon>eudicotyledons</taxon>
        <taxon>Gunneridae</taxon>
        <taxon>Pentapetalae</taxon>
        <taxon>rosids</taxon>
        <taxon>malvids</taxon>
        <taxon>Sapindales</taxon>
        <taxon>Anacardiaceae</taxon>
        <taxon>Pistacia</taxon>
    </lineage>
</organism>
<dbReference type="Proteomes" id="UP001163603">
    <property type="component" value="Chromosome 14"/>
</dbReference>